<gene>
    <name evidence="3" type="ORF">DF200_02140</name>
</gene>
<proteinExistence type="predicted"/>
<keyword evidence="2" id="KW-0472">Membrane</keyword>
<dbReference type="AlphaFoldDB" id="A0A2U2MUE6"/>
<feature type="compositionally biased region" description="Polar residues" evidence="1">
    <location>
        <begin position="1"/>
        <end position="16"/>
    </location>
</feature>
<keyword evidence="2" id="KW-0812">Transmembrane</keyword>
<name>A0A2U2MUE6_9BIFI</name>
<evidence type="ECO:0000313" key="3">
    <source>
        <dbReference type="EMBL" id="PWG60422.1"/>
    </source>
</evidence>
<organism evidence="3 4">
    <name type="scientific">Bifidobacterium catulorum</name>
    <dbReference type="NCBI Taxonomy" id="1630173"/>
    <lineage>
        <taxon>Bacteria</taxon>
        <taxon>Bacillati</taxon>
        <taxon>Actinomycetota</taxon>
        <taxon>Actinomycetes</taxon>
        <taxon>Bifidobacteriales</taxon>
        <taxon>Bifidobacteriaceae</taxon>
        <taxon>Bifidobacterium</taxon>
    </lineage>
</organism>
<reference evidence="3 4" key="1">
    <citation type="journal article" date="2018" name="Int. J. Syst. Evol. Microbiol.">
        <title>Bifidobacterium catulorum sp. nov., a novel taxon from the faeces of the baby common marmoset (Callithrix jacchus).</title>
        <authorList>
            <person name="Modesto M."/>
            <person name="Michelini S."/>
            <person name="Oki K."/>
            <person name="Biavati B."/>
            <person name="Watanabe K."/>
            <person name="Mattarelli P."/>
        </authorList>
    </citation>
    <scope>NUCLEOTIDE SEQUENCE [LARGE SCALE GENOMIC DNA]</scope>
    <source>
        <strain evidence="3 4">MRM 8.19</strain>
    </source>
</reference>
<accession>A0A2U2MUE6</accession>
<protein>
    <recommendedName>
        <fullName evidence="5">Membrane associated protein</fullName>
    </recommendedName>
</protein>
<sequence length="181" mass="19290">MTGNKDSNVNPTSSNGGANGDDEHLQWEEFLSSHESDLDEVARSRSARKFDKAARKAEKKAQFSVHDLKAEAFTRTPPTGRGPRDFSNSSWLDVDETMDGDSTFTPPNPSLGPVSRSGLLFVILLVAGVLGLAAAVLLPSLASLLGTVCGVMTLIGAGGLLARHRGHSETRRDIFDDGARV</sequence>
<feature type="transmembrane region" description="Helical" evidence="2">
    <location>
        <begin position="144"/>
        <end position="162"/>
    </location>
</feature>
<feature type="region of interest" description="Disordered" evidence="1">
    <location>
        <begin position="1"/>
        <end position="26"/>
    </location>
</feature>
<dbReference type="OrthoDB" id="3232424at2"/>
<dbReference type="EMBL" id="QFFN01000003">
    <property type="protein sequence ID" value="PWG60422.1"/>
    <property type="molecule type" value="Genomic_DNA"/>
</dbReference>
<evidence type="ECO:0000256" key="2">
    <source>
        <dbReference type="SAM" id="Phobius"/>
    </source>
</evidence>
<keyword evidence="2" id="KW-1133">Transmembrane helix</keyword>
<comment type="caution">
    <text evidence="3">The sequence shown here is derived from an EMBL/GenBank/DDBJ whole genome shotgun (WGS) entry which is preliminary data.</text>
</comment>
<evidence type="ECO:0000256" key="1">
    <source>
        <dbReference type="SAM" id="MobiDB-lite"/>
    </source>
</evidence>
<evidence type="ECO:0000313" key="4">
    <source>
        <dbReference type="Proteomes" id="UP000245753"/>
    </source>
</evidence>
<evidence type="ECO:0008006" key="5">
    <source>
        <dbReference type="Google" id="ProtNLM"/>
    </source>
</evidence>
<dbReference type="Proteomes" id="UP000245753">
    <property type="component" value="Unassembled WGS sequence"/>
</dbReference>
<feature type="transmembrane region" description="Helical" evidence="2">
    <location>
        <begin position="118"/>
        <end position="138"/>
    </location>
</feature>
<dbReference type="RefSeq" id="WP_109136651.1">
    <property type="nucleotide sequence ID" value="NZ_QFFN01000003.1"/>
</dbReference>
<keyword evidence="4" id="KW-1185">Reference proteome</keyword>